<dbReference type="PROSITE" id="PS51147">
    <property type="entry name" value="PFTA"/>
    <property type="match status" value="5"/>
</dbReference>
<protein>
    <recommendedName>
        <fullName evidence="9">Protein farnesyltransferase/geranylgeranyltransferase type-1 subunit alpha</fullName>
        <ecNumber evidence="4">2.5.1.58</ecNumber>
        <ecNumber evidence="3">2.5.1.59</ecNumber>
    </recommendedName>
    <alternativeName>
        <fullName evidence="12">CAAX farnesyltransferase subunit alpha</fullName>
    </alternativeName>
    <alternativeName>
        <fullName evidence="11">FTase-alpha</fullName>
    </alternativeName>
    <alternativeName>
        <fullName evidence="10">Ras proteins prenyltransferase subunit alpha</fullName>
    </alternativeName>
    <alternativeName>
        <fullName evidence="13">Type I protein geranyl-geranyltransferase subunit alpha</fullName>
    </alternativeName>
</protein>
<keyword evidence="7" id="KW-0677">Repeat</keyword>
<dbReference type="GO" id="GO:0004660">
    <property type="term" value="F:protein farnesyltransferase activity"/>
    <property type="evidence" value="ECO:0007669"/>
    <property type="project" value="UniProtKB-EC"/>
</dbReference>
<dbReference type="GO" id="GO:0004662">
    <property type="term" value="F:CAAX-protein geranylgeranyltransferase activity"/>
    <property type="evidence" value="ECO:0007669"/>
    <property type="project" value="UniProtKB-EC"/>
</dbReference>
<dbReference type="EC" id="2.5.1.59" evidence="3"/>
<dbReference type="PANTHER" id="PTHR11129:SF1">
    <property type="entry name" value="PROTEIN FARNESYLTRANSFERASE_GERANYLGERANYLTRANSFERASE TYPE-1 SUBUNIT ALPHA"/>
    <property type="match status" value="1"/>
</dbReference>
<name>A0A1Y2HE31_9FUNG</name>
<keyword evidence="6 14" id="KW-0808">Transferase</keyword>
<dbReference type="Pfam" id="PF01239">
    <property type="entry name" value="PPTA"/>
    <property type="match status" value="4"/>
</dbReference>
<evidence type="ECO:0000256" key="4">
    <source>
        <dbReference type="ARBA" id="ARBA00012702"/>
    </source>
</evidence>
<evidence type="ECO:0000256" key="1">
    <source>
        <dbReference type="ARBA" id="ARBA00001946"/>
    </source>
</evidence>
<evidence type="ECO:0000256" key="8">
    <source>
        <dbReference type="ARBA" id="ARBA00022842"/>
    </source>
</evidence>
<dbReference type="AlphaFoldDB" id="A0A1Y2HE31"/>
<dbReference type="STRING" id="765915.A0A1Y2HE31"/>
<dbReference type="EC" id="2.5.1.58" evidence="4"/>
<evidence type="ECO:0000256" key="7">
    <source>
        <dbReference type="ARBA" id="ARBA00022737"/>
    </source>
</evidence>
<sequence length="303" mass="35393">MTTAIPYAERPEWSDVKPASLSEGPAPFAPILFTDEYKDAMAYFVATAHSGELSQRVFDLTSHLVKLNQGLYTVWRTRQLILDELHGDLRAELHMLNEMMDESPKSYQLWQHRQFVMERLREPAGELEFMKSLSEEDPKNYHMWNYRQWLVTTFGLWEGELAAIDELLLSDVRNNSAWTYRFFLLFGSQELEGRVMDVDVDKELEYVVSAIRRAPSNESPWVYMRGVLKREKRQASAFVMGMCRSLVEGQCLSPHLYAFLVDEYVEQQNLDAAAETCLHLEQVVDKTRAKYWAFKRQQILSKK</sequence>
<evidence type="ECO:0000313" key="15">
    <source>
        <dbReference type="Proteomes" id="UP000193411"/>
    </source>
</evidence>
<dbReference type="GO" id="GO:0005965">
    <property type="term" value="C:protein farnesyltransferase complex"/>
    <property type="evidence" value="ECO:0007669"/>
    <property type="project" value="TreeGrafter"/>
</dbReference>
<comment type="caution">
    <text evidence="14">The sequence shown here is derived from an EMBL/GenBank/DDBJ whole genome shotgun (WGS) entry which is preliminary data.</text>
</comment>
<keyword evidence="5" id="KW-0637">Prenyltransferase</keyword>
<comment type="cofactor">
    <cofactor evidence="1">
        <name>Mg(2+)</name>
        <dbReference type="ChEBI" id="CHEBI:18420"/>
    </cofactor>
</comment>
<evidence type="ECO:0000256" key="6">
    <source>
        <dbReference type="ARBA" id="ARBA00022679"/>
    </source>
</evidence>
<organism evidence="14 15">
    <name type="scientific">Catenaria anguillulae PL171</name>
    <dbReference type="NCBI Taxonomy" id="765915"/>
    <lineage>
        <taxon>Eukaryota</taxon>
        <taxon>Fungi</taxon>
        <taxon>Fungi incertae sedis</taxon>
        <taxon>Blastocladiomycota</taxon>
        <taxon>Blastocladiomycetes</taxon>
        <taxon>Blastocladiales</taxon>
        <taxon>Catenariaceae</taxon>
        <taxon>Catenaria</taxon>
    </lineage>
</organism>
<dbReference type="GO" id="GO:0005953">
    <property type="term" value="C:CAAX-protein geranylgeranyltransferase complex"/>
    <property type="evidence" value="ECO:0007669"/>
    <property type="project" value="TreeGrafter"/>
</dbReference>
<dbReference type="SUPFAM" id="SSF48439">
    <property type="entry name" value="Protein prenylyltransferase"/>
    <property type="match status" value="1"/>
</dbReference>
<dbReference type="Proteomes" id="UP000193411">
    <property type="component" value="Unassembled WGS sequence"/>
</dbReference>
<dbReference type="OrthoDB" id="272289at2759"/>
<gene>
    <name evidence="14" type="ORF">BCR44DRAFT_1258080</name>
</gene>
<keyword evidence="15" id="KW-1185">Reference proteome</keyword>
<evidence type="ECO:0000256" key="2">
    <source>
        <dbReference type="ARBA" id="ARBA00006734"/>
    </source>
</evidence>
<evidence type="ECO:0000313" key="14">
    <source>
        <dbReference type="EMBL" id="ORZ31953.1"/>
    </source>
</evidence>
<dbReference type="PANTHER" id="PTHR11129">
    <property type="entry name" value="PROTEIN FARNESYLTRANSFERASE ALPHA SUBUNIT/RAB GERANYLGERANYL TRANSFERASE ALPHA SUBUNIT"/>
    <property type="match status" value="1"/>
</dbReference>
<accession>A0A1Y2HE31</accession>
<dbReference type="Gene3D" id="1.25.40.120">
    <property type="entry name" value="Protein prenylyltransferase"/>
    <property type="match status" value="1"/>
</dbReference>
<keyword evidence="8" id="KW-0460">Magnesium</keyword>
<evidence type="ECO:0000256" key="12">
    <source>
        <dbReference type="ARBA" id="ARBA00043086"/>
    </source>
</evidence>
<proteinExistence type="inferred from homology"/>
<evidence type="ECO:0000256" key="10">
    <source>
        <dbReference type="ARBA" id="ARBA00041392"/>
    </source>
</evidence>
<dbReference type="InterPro" id="IPR002088">
    <property type="entry name" value="Prenyl_trans_a"/>
</dbReference>
<evidence type="ECO:0000256" key="13">
    <source>
        <dbReference type="ARBA" id="ARBA00043219"/>
    </source>
</evidence>
<evidence type="ECO:0000256" key="11">
    <source>
        <dbReference type="ARBA" id="ARBA00042436"/>
    </source>
</evidence>
<evidence type="ECO:0000256" key="9">
    <source>
        <dbReference type="ARBA" id="ARBA00040965"/>
    </source>
</evidence>
<evidence type="ECO:0000256" key="5">
    <source>
        <dbReference type="ARBA" id="ARBA00022602"/>
    </source>
</evidence>
<comment type="similarity">
    <text evidence="2">Belongs to the protein prenyltransferase subunit alpha family.</text>
</comment>
<reference evidence="14 15" key="1">
    <citation type="submission" date="2016-07" db="EMBL/GenBank/DDBJ databases">
        <title>Pervasive Adenine N6-methylation of Active Genes in Fungi.</title>
        <authorList>
            <consortium name="DOE Joint Genome Institute"/>
            <person name="Mondo S.J."/>
            <person name="Dannebaum R.O."/>
            <person name="Kuo R.C."/>
            <person name="Labutti K."/>
            <person name="Haridas S."/>
            <person name="Kuo A."/>
            <person name="Salamov A."/>
            <person name="Ahrendt S.R."/>
            <person name="Lipzen A."/>
            <person name="Sullivan W."/>
            <person name="Andreopoulos W.B."/>
            <person name="Clum A."/>
            <person name="Lindquist E."/>
            <person name="Daum C."/>
            <person name="Ramamoorthy G.K."/>
            <person name="Gryganskyi A."/>
            <person name="Culley D."/>
            <person name="Magnuson J.K."/>
            <person name="James T.Y."/>
            <person name="O'Malley M.A."/>
            <person name="Stajich J.E."/>
            <person name="Spatafora J.W."/>
            <person name="Visel A."/>
            <person name="Grigoriev I.V."/>
        </authorList>
    </citation>
    <scope>NUCLEOTIDE SEQUENCE [LARGE SCALE GENOMIC DNA]</scope>
    <source>
        <strain evidence="14 15">PL171</strain>
    </source>
</reference>
<evidence type="ECO:0000256" key="3">
    <source>
        <dbReference type="ARBA" id="ARBA00012700"/>
    </source>
</evidence>
<dbReference type="EMBL" id="MCFL01000053">
    <property type="protein sequence ID" value="ORZ31953.1"/>
    <property type="molecule type" value="Genomic_DNA"/>
</dbReference>